<keyword evidence="1" id="KW-0472">Membrane</keyword>
<gene>
    <name evidence="2" type="ORF">HXO88_06285</name>
</gene>
<accession>A0A930RE72</accession>
<keyword evidence="1" id="KW-1133">Transmembrane helix</keyword>
<comment type="caution">
    <text evidence="2">The sequence shown here is derived from an EMBL/GenBank/DDBJ whole genome shotgun (WGS) entry which is preliminary data.</text>
</comment>
<evidence type="ECO:0000313" key="2">
    <source>
        <dbReference type="EMBL" id="MBF1713323.1"/>
    </source>
</evidence>
<name>A0A930RE72_STRIT</name>
<dbReference type="InterPro" id="IPR010738">
    <property type="entry name" value="DUF1310"/>
</dbReference>
<proteinExistence type="predicted"/>
<evidence type="ECO:0000313" key="3">
    <source>
        <dbReference type="Proteomes" id="UP000721045"/>
    </source>
</evidence>
<protein>
    <submittedName>
        <fullName evidence="2">DUF1310 family protein</fullName>
    </submittedName>
</protein>
<dbReference type="RefSeq" id="WP_414299044.1">
    <property type="nucleotide sequence ID" value="NZ_JASGZW010000004.1"/>
</dbReference>
<keyword evidence="1" id="KW-0812">Transmembrane</keyword>
<feature type="transmembrane region" description="Helical" evidence="1">
    <location>
        <begin position="6"/>
        <end position="29"/>
    </location>
</feature>
<sequence length="132" mass="14884">MNKTFKIVGIVMASILAVGMLIIGGYKVMKQIEHNEMVKIVKSEEVKKIIEDDLKEMDKFALTDKGKIKSYQIDEKSIKHNPMGGIDFEVYLNSNKSLIVYYGLEKNSETKAIEYSGGGYSKEVKELIGVKE</sequence>
<dbReference type="AlphaFoldDB" id="A0A930RE72"/>
<reference evidence="2" key="1">
    <citation type="submission" date="2020-04" db="EMBL/GenBank/DDBJ databases">
        <title>Deep metagenomics examines the oral microbiome during advanced dental caries in children, revealing novel taxa and co-occurrences with host molecules.</title>
        <authorList>
            <person name="Baker J.L."/>
            <person name="Morton J.T."/>
            <person name="Dinis M."/>
            <person name="Alvarez R."/>
            <person name="Tran N.C."/>
            <person name="Knight R."/>
            <person name="Edlund A."/>
        </authorList>
    </citation>
    <scope>NUCLEOTIDE SEQUENCE</scope>
    <source>
        <strain evidence="2">JCVI_23_bin.22</strain>
    </source>
</reference>
<dbReference type="Proteomes" id="UP000721045">
    <property type="component" value="Unassembled WGS sequence"/>
</dbReference>
<evidence type="ECO:0000256" key="1">
    <source>
        <dbReference type="SAM" id="Phobius"/>
    </source>
</evidence>
<dbReference type="Pfam" id="PF07006">
    <property type="entry name" value="DUF1310"/>
    <property type="match status" value="1"/>
</dbReference>
<organism evidence="2 3">
    <name type="scientific">Streptococcus intermedius</name>
    <dbReference type="NCBI Taxonomy" id="1338"/>
    <lineage>
        <taxon>Bacteria</taxon>
        <taxon>Bacillati</taxon>
        <taxon>Bacillota</taxon>
        <taxon>Bacilli</taxon>
        <taxon>Lactobacillales</taxon>
        <taxon>Streptococcaceae</taxon>
        <taxon>Streptococcus</taxon>
        <taxon>Streptococcus anginosus group</taxon>
    </lineage>
</organism>
<dbReference type="EMBL" id="JABZYP010000022">
    <property type="protein sequence ID" value="MBF1713323.1"/>
    <property type="molecule type" value="Genomic_DNA"/>
</dbReference>